<dbReference type="eggNOG" id="COG3307">
    <property type="taxonomic scope" value="Bacteria"/>
</dbReference>
<dbReference type="KEGG" id="tsa:AciPR4_2426"/>
<evidence type="ECO:0000256" key="4">
    <source>
        <dbReference type="ARBA" id="ARBA00023136"/>
    </source>
</evidence>
<accession>E8UYQ3</accession>
<dbReference type="InterPro" id="IPR007016">
    <property type="entry name" value="O-antigen_ligase-rel_domated"/>
</dbReference>
<feature type="transmembrane region" description="Helical" evidence="5">
    <location>
        <begin position="31"/>
        <end position="49"/>
    </location>
</feature>
<keyword evidence="2 5" id="KW-0812">Transmembrane</keyword>
<feature type="transmembrane region" description="Helical" evidence="5">
    <location>
        <begin position="178"/>
        <end position="199"/>
    </location>
</feature>
<gene>
    <name evidence="7" type="ordered locus">AciPR4_2426</name>
</gene>
<evidence type="ECO:0000259" key="6">
    <source>
        <dbReference type="Pfam" id="PF04932"/>
    </source>
</evidence>
<dbReference type="InterPro" id="IPR051533">
    <property type="entry name" value="WaaL-like"/>
</dbReference>
<evidence type="ECO:0000256" key="1">
    <source>
        <dbReference type="ARBA" id="ARBA00004141"/>
    </source>
</evidence>
<evidence type="ECO:0000313" key="8">
    <source>
        <dbReference type="Proteomes" id="UP000006844"/>
    </source>
</evidence>
<dbReference type="PANTHER" id="PTHR37422:SF13">
    <property type="entry name" value="LIPOPOLYSACCHARIDE BIOSYNTHESIS PROTEIN PA4999-RELATED"/>
    <property type="match status" value="1"/>
</dbReference>
<feature type="transmembrane region" description="Helical" evidence="5">
    <location>
        <begin position="107"/>
        <end position="126"/>
    </location>
</feature>
<feature type="transmembrane region" description="Helical" evidence="5">
    <location>
        <begin position="56"/>
        <end position="76"/>
    </location>
</feature>
<feature type="transmembrane region" description="Helical" evidence="5">
    <location>
        <begin position="434"/>
        <end position="453"/>
    </location>
</feature>
<dbReference type="PANTHER" id="PTHR37422">
    <property type="entry name" value="TEICHURONIC ACID BIOSYNTHESIS PROTEIN TUAE"/>
    <property type="match status" value="1"/>
</dbReference>
<evidence type="ECO:0000313" key="7">
    <source>
        <dbReference type="EMBL" id="ADV83206.1"/>
    </source>
</evidence>
<evidence type="ECO:0000256" key="2">
    <source>
        <dbReference type="ARBA" id="ARBA00022692"/>
    </source>
</evidence>
<dbReference type="EMBL" id="CP002467">
    <property type="protein sequence ID" value="ADV83206.1"/>
    <property type="molecule type" value="Genomic_DNA"/>
</dbReference>
<organism evidence="7 8">
    <name type="scientific">Terriglobus saanensis (strain ATCC BAA-1853 / DSM 23119 / SP1PR4)</name>
    <dbReference type="NCBI Taxonomy" id="401053"/>
    <lineage>
        <taxon>Bacteria</taxon>
        <taxon>Pseudomonadati</taxon>
        <taxon>Acidobacteriota</taxon>
        <taxon>Terriglobia</taxon>
        <taxon>Terriglobales</taxon>
        <taxon>Acidobacteriaceae</taxon>
        <taxon>Terriglobus</taxon>
    </lineage>
</organism>
<name>E8UYQ3_TERSS</name>
<dbReference type="AlphaFoldDB" id="E8UYQ3"/>
<evidence type="ECO:0000256" key="3">
    <source>
        <dbReference type="ARBA" id="ARBA00022989"/>
    </source>
</evidence>
<dbReference type="GO" id="GO:0016020">
    <property type="term" value="C:membrane"/>
    <property type="evidence" value="ECO:0007669"/>
    <property type="project" value="UniProtKB-SubCell"/>
</dbReference>
<feature type="transmembrane region" description="Helical" evidence="5">
    <location>
        <begin position="382"/>
        <end position="414"/>
    </location>
</feature>
<protein>
    <submittedName>
        <fullName evidence="7">O-antigen polymerase</fullName>
    </submittedName>
</protein>
<dbReference type="RefSeq" id="WP_013568939.1">
    <property type="nucleotide sequence ID" value="NC_014963.1"/>
</dbReference>
<feature type="transmembrane region" description="Helical" evidence="5">
    <location>
        <begin position="291"/>
        <end position="312"/>
    </location>
</feature>
<proteinExistence type="predicted"/>
<comment type="subcellular location">
    <subcellularLocation>
        <location evidence="1">Membrane</location>
        <topology evidence="1">Multi-pass membrane protein</topology>
    </subcellularLocation>
</comment>
<keyword evidence="3 5" id="KW-1133">Transmembrane helix</keyword>
<keyword evidence="8" id="KW-1185">Reference proteome</keyword>
<evidence type="ECO:0000256" key="5">
    <source>
        <dbReference type="SAM" id="Phobius"/>
    </source>
</evidence>
<keyword evidence="4 5" id="KW-0472">Membrane</keyword>
<dbReference type="STRING" id="401053.AciPR4_2426"/>
<dbReference type="Pfam" id="PF04932">
    <property type="entry name" value="Wzy_C"/>
    <property type="match status" value="1"/>
</dbReference>
<feature type="domain" description="O-antigen ligase-related" evidence="6">
    <location>
        <begin position="191"/>
        <end position="308"/>
    </location>
</feature>
<feature type="transmembrane region" description="Helical" evidence="5">
    <location>
        <begin position="82"/>
        <end position="100"/>
    </location>
</feature>
<dbReference type="Proteomes" id="UP000006844">
    <property type="component" value="Chromosome"/>
</dbReference>
<reference evidence="7 8" key="1">
    <citation type="journal article" date="2012" name="Stand. Genomic Sci.">
        <title>Complete genome sequence of Terriglobus saanensis type strain SP1PR4(T), an Acidobacteria from tundra soil.</title>
        <authorList>
            <person name="Rawat S.R."/>
            <person name="Mannisto M.K."/>
            <person name="Starovoytov V."/>
            <person name="Goodwin L."/>
            <person name="Nolan M."/>
            <person name="Hauser L."/>
            <person name="Land M."/>
            <person name="Davenport K.W."/>
            <person name="Woyke T."/>
            <person name="Haggblom M.M."/>
        </authorList>
    </citation>
    <scope>NUCLEOTIDE SEQUENCE</scope>
    <source>
        <strain evidence="8">ATCC BAA-1853 / DSM 23119 / SP1PR4</strain>
    </source>
</reference>
<sequence>MRFFLTLLFIFTAFMSPPVVFGPLAPYHIEIIIAALAFFLSIPDLLNSGLLFSPKVWALVFLGVSVVLSIAASGWIGGGLEALYSFLPLPFTFLMAALNIKTKRHLQIVAITMVLGCAYFIAHGAYDLRNGVDPSPFLYGASTLRRLRGLGVVNDPNDFGQVMVALIPCMFLFKTKNFVANLFLVGIPLSVLTVGLYLTHSRGAAVAIMVMIAVASRRKFGNVPALLLAGCIFASSLALGWSGGRDVSMEAGSDRMAAWSMGIEFIKSHPFVGVGFMQFADFNDGLTAHNTIVVCAAEIGIPGFIFWVMFLLSTLREGATLGHVFARTKATSTLEASTSSSEGGIDKRPESPLATTELPAGSAHFLAGPGLSEADLRQTTRLLVYALIGFLSAGWFLSRAMSMWLFLLTGMLTATIQMDPHRTFMPTKLSLLSLLRWSTATALCLLLVVYGLLRVRGLTGG</sequence>
<dbReference type="HOGENOM" id="CLU_563739_0_0_0"/>
<feature type="transmembrane region" description="Helical" evidence="5">
    <location>
        <begin position="220"/>
        <end position="241"/>
    </location>
</feature>
<dbReference type="OrthoDB" id="104748at2"/>